<feature type="transmembrane region" description="Helical" evidence="1">
    <location>
        <begin position="246"/>
        <end position="271"/>
    </location>
</feature>
<dbReference type="OrthoDB" id="9807795at2"/>
<dbReference type="SUPFAM" id="SSF53448">
    <property type="entry name" value="Nucleotide-diphospho-sugar transferases"/>
    <property type="match status" value="1"/>
</dbReference>
<dbReference type="CDD" id="cd04187">
    <property type="entry name" value="DPM1_like_bac"/>
    <property type="match status" value="1"/>
</dbReference>
<sequence length="306" mass="33750">MPLFRRLVEVLERAGLLRYEIIMVDDGSRDSSYATIRELVRADGRVRGIRLARNFGKEAAVAAGLQAACGDAVVLMDADLQHPPELIPELLACWKAGARMVTAVRRSRDTDPALRRLVSRLFYQVFRCIANVEIPEGAGDFRLFDRRVVQAVNSLPERNRFLKGITGWVGFTQSFVPFDPEPRAGGCSTFSFFRLLRYAVDGLTAFSVMPLRVWSLLGLGLAAGSMLYGSWLIVRTLVQGVDVPGYTSLMVSLLFLSGVQLTGLGVLGEYIGRIFREVKGRPLFLVAEQTEAEPEAARPAGRGVAR</sequence>
<evidence type="ECO:0000256" key="1">
    <source>
        <dbReference type="SAM" id="Phobius"/>
    </source>
</evidence>
<gene>
    <name evidence="3" type="ORF">AY555_09900</name>
</gene>
<proteinExistence type="predicted"/>
<evidence type="ECO:0000259" key="2">
    <source>
        <dbReference type="Pfam" id="PF00535"/>
    </source>
</evidence>
<dbReference type="Pfam" id="PF00535">
    <property type="entry name" value="Glycos_transf_2"/>
    <property type="match status" value="1"/>
</dbReference>
<name>A0A143DGC7_9PROT</name>
<dbReference type="EMBL" id="CP014525">
    <property type="protein sequence ID" value="AMW35696.1"/>
    <property type="molecule type" value="Genomic_DNA"/>
</dbReference>
<dbReference type="AlphaFoldDB" id="A0A143DGC7"/>
<dbReference type="KEGG" id="hjo:AY555_09900"/>
<keyword evidence="3" id="KW-0808">Transferase</keyword>
<dbReference type="GO" id="GO:0016740">
    <property type="term" value="F:transferase activity"/>
    <property type="evidence" value="ECO:0007669"/>
    <property type="project" value="UniProtKB-KW"/>
</dbReference>
<dbReference type="PANTHER" id="PTHR48090:SF8">
    <property type="entry name" value="GLYCOSYLTRANSFERASE CSBB-RELATED"/>
    <property type="match status" value="1"/>
</dbReference>
<reference evidence="3 4" key="1">
    <citation type="submission" date="2016-02" db="EMBL/GenBank/DDBJ databases">
        <title>Complete Genome of H5569, the type strain of the newly described species Haematospirillium jordaniae.</title>
        <authorList>
            <person name="Nicholson A.C."/>
            <person name="Humrighouse B.W."/>
            <person name="Loparov V."/>
            <person name="McQuiston J.R."/>
        </authorList>
    </citation>
    <scope>NUCLEOTIDE SEQUENCE [LARGE SCALE GENOMIC DNA]</scope>
    <source>
        <strain evidence="3 4">H5569</strain>
    </source>
</reference>
<keyword evidence="1" id="KW-0472">Membrane</keyword>
<dbReference type="Proteomes" id="UP000076066">
    <property type="component" value="Chromosome"/>
</dbReference>
<feature type="transmembrane region" description="Helical" evidence="1">
    <location>
        <begin position="213"/>
        <end position="234"/>
    </location>
</feature>
<dbReference type="GO" id="GO:0005886">
    <property type="term" value="C:plasma membrane"/>
    <property type="evidence" value="ECO:0007669"/>
    <property type="project" value="TreeGrafter"/>
</dbReference>
<dbReference type="InterPro" id="IPR001173">
    <property type="entry name" value="Glyco_trans_2-like"/>
</dbReference>
<dbReference type="InterPro" id="IPR029044">
    <property type="entry name" value="Nucleotide-diphossugar_trans"/>
</dbReference>
<dbReference type="Gene3D" id="3.90.550.10">
    <property type="entry name" value="Spore Coat Polysaccharide Biosynthesis Protein SpsA, Chain A"/>
    <property type="match status" value="1"/>
</dbReference>
<keyword evidence="1" id="KW-1133">Transmembrane helix</keyword>
<keyword evidence="1" id="KW-0812">Transmembrane</keyword>
<dbReference type="InterPro" id="IPR050256">
    <property type="entry name" value="Glycosyltransferase_2"/>
</dbReference>
<organism evidence="3 4">
    <name type="scientific">Haematospirillum jordaniae</name>
    <dbReference type="NCBI Taxonomy" id="1549855"/>
    <lineage>
        <taxon>Bacteria</taxon>
        <taxon>Pseudomonadati</taxon>
        <taxon>Pseudomonadota</taxon>
        <taxon>Alphaproteobacteria</taxon>
        <taxon>Rhodospirillales</taxon>
        <taxon>Novispirillaceae</taxon>
        <taxon>Haematospirillum</taxon>
    </lineage>
</organism>
<evidence type="ECO:0000313" key="4">
    <source>
        <dbReference type="Proteomes" id="UP000076066"/>
    </source>
</evidence>
<keyword evidence="4" id="KW-1185">Reference proteome</keyword>
<dbReference type="PANTHER" id="PTHR48090">
    <property type="entry name" value="UNDECAPRENYL-PHOSPHATE 4-DEOXY-4-FORMAMIDO-L-ARABINOSE TRANSFERASE-RELATED"/>
    <property type="match status" value="1"/>
</dbReference>
<feature type="domain" description="Glycosyltransferase 2-like" evidence="2">
    <location>
        <begin position="6"/>
        <end position="150"/>
    </location>
</feature>
<protein>
    <submittedName>
        <fullName evidence="3">Glycosyl transferase family 2</fullName>
    </submittedName>
</protein>
<evidence type="ECO:0000313" key="3">
    <source>
        <dbReference type="EMBL" id="AMW35696.1"/>
    </source>
</evidence>
<accession>A0A143DGC7</accession>
<dbReference type="STRING" id="1549855.AY555_09900"/>